<dbReference type="STRING" id="638303.Thal_0704"/>
<dbReference type="SUPFAM" id="SSF54001">
    <property type="entry name" value="Cysteine proteinases"/>
    <property type="match status" value="1"/>
</dbReference>
<feature type="transmembrane region" description="Helical" evidence="1">
    <location>
        <begin position="12"/>
        <end position="31"/>
    </location>
</feature>
<dbReference type="PANTHER" id="PTHR42736">
    <property type="entry name" value="PROTEIN-GLUTAMINE GAMMA-GLUTAMYLTRANSFERASE"/>
    <property type="match status" value="1"/>
</dbReference>
<dbReference type="InterPro" id="IPR002931">
    <property type="entry name" value="Transglutaminase-like"/>
</dbReference>
<name>D3SQA0_THEAH</name>
<dbReference type="Proteomes" id="UP000002043">
    <property type="component" value="Chromosome"/>
</dbReference>
<dbReference type="InterPro" id="IPR021878">
    <property type="entry name" value="TgpA_N"/>
</dbReference>
<dbReference type="RefSeq" id="WP_012991744.1">
    <property type="nucleotide sequence ID" value="NC_013894.1"/>
</dbReference>
<dbReference type="KEGG" id="tal:Thal_0704"/>
<feature type="domain" description="Transglutaminase-like" evidence="2">
    <location>
        <begin position="406"/>
        <end position="476"/>
    </location>
</feature>
<keyword evidence="1" id="KW-0812">Transmembrane</keyword>
<dbReference type="AlphaFoldDB" id="D3SQA0"/>
<dbReference type="EMBL" id="CP001931">
    <property type="protein sequence ID" value="ADC89337.1"/>
    <property type="molecule type" value="Genomic_DNA"/>
</dbReference>
<dbReference type="InterPro" id="IPR038765">
    <property type="entry name" value="Papain-like_cys_pep_sf"/>
</dbReference>
<evidence type="ECO:0000313" key="3">
    <source>
        <dbReference type="EMBL" id="ADC89337.1"/>
    </source>
</evidence>
<dbReference type="PANTHER" id="PTHR42736:SF1">
    <property type="entry name" value="PROTEIN-GLUTAMINE GAMMA-GLUTAMYLTRANSFERASE"/>
    <property type="match status" value="1"/>
</dbReference>
<keyword evidence="4" id="KW-1185">Reference proteome</keyword>
<keyword evidence="1" id="KW-0472">Membrane</keyword>
<evidence type="ECO:0000259" key="2">
    <source>
        <dbReference type="SMART" id="SM00460"/>
    </source>
</evidence>
<reference evidence="4" key="1">
    <citation type="journal article" date="2010" name="Stand. Genomic Sci.">
        <title>Complete genome sequence of Thermocrinis albus type strain (HI 11/12T).</title>
        <authorList>
            <person name="Wirth R."/>
            <person name="Sikorski J."/>
            <person name="Brambilla E."/>
            <person name="Misra M."/>
            <person name="Lapidus A."/>
            <person name="Copeland A."/>
            <person name="Nolan M."/>
            <person name="Lucas S."/>
            <person name="Chen F."/>
            <person name="Tice H."/>
            <person name="Cheng J.F."/>
            <person name="Han C."/>
            <person name="Detter J.C."/>
            <person name="Tapia R."/>
            <person name="Bruce D."/>
            <person name="Goodwin L."/>
            <person name="Pitluck S."/>
            <person name="Pati A."/>
            <person name="Anderson I."/>
            <person name="Ivanova N."/>
            <person name="Mavromatis K."/>
            <person name="Mikhailova N."/>
            <person name="Chen A."/>
            <person name="Palaniappan K."/>
            <person name="Bilek Y."/>
            <person name="Hader T."/>
            <person name="Land M."/>
            <person name="Hauser L."/>
            <person name="Chang Y.J."/>
            <person name="Jeffries C.D."/>
            <person name="Tindall B.J."/>
            <person name="Rohde M."/>
            <person name="Goker M."/>
            <person name="Bristow J."/>
            <person name="Eisen J.A."/>
            <person name="Markowitz V."/>
            <person name="Hugenholtz P."/>
            <person name="Kyrpides N.C."/>
            <person name="Klenk H.P."/>
        </authorList>
    </citation>
    <scope>NUCLEOTIDE SEQUENCE [LARGE SCALE GENOMIC DNA]</scope>
    <source>
        <strain evidence="4">DSM 14484 / JCM 11386 / HI 11/12</strain>
    </source>
</reference>
<dbReference type="InterPro" id="IPR052901">
    <property type="entry name" value="Bact_TGase-like"/>
</dbReference>
<protein>
    <submittedName>
        <fullName evidence="3">Transglutaminase domain protein</fullName>
    </submittedName>
</protein>
<feature type="transmembrane region" description="Helical" evidence="1">
    <location>
        <begin position="37"/>
        <end position="55"/>
    </location>
</feature>
<feature type="transmembrane region" description="Helical" evidence="1">
    <location>
        <begin position="133"/>
        <end position="155"/>
    </location>
</feature>
<gene>
    <name evidence="3" type="ordered locus">Thal_0704</name>
</gene>
<organism evidence="3 4">
    <name type="scientific">Thermocrinis albus (strain DSM 14484 / JCM 11386 / HI 11/12)</name>
    <dbReference type="NCBI Taxonomy" id="638303"/>
    <lineage>
        <taxon>Bacteria</taxon>
        <taxon>Pseudomonadati</taxon>
        <taxon>Aquificota</taxon>
        <taxon>Aquificia</taxon>
        <taxon>Aquificales</taxon>
        <taxon>Aquificaceae</taxon>
        <taxon>Thermocrinis</taxon>
    </lineage>
</organism>
<dbReference type="eggNOG" id="COG1305">
    <property type="taxonomic scope" value="Bacteria"/>
</dbReference>
<keyword evidence="1" id="KW-1133">Transmembrane helix</keyword>
<dbReference type="OrthoDB" id="9804872at2"/>
<evidence type="ECO:0000256" key="1">
    <source>
        <dbReference type="SAM" id="Phobius"/>
    </source>
</evidence>
<dbReference type="HOGENOM" id="CLU_012397_2_1_0"/>
<dbReference type="Pfam" id="PF11992">
    <property type="entry name" value="TgpA_N"/>
    <property type="match status" value="1"/>
</dbReference>
<proteinExistence type="predicted"/>
<dbReference type="Gene3D" id="3.10.620.30">
    <property type="match status" value="1"/>
</dbReference>
<dbReference type="SMART" id="SM00460">
    <property type="entry name" value="TGc"/>
    <property type="match status" value="1"/>
</dbReference>
<feature type="transmembrane region" description="Helical" evidence="1">
    <location>
        <begin position="64"/>
        <end position="83"/>
    </location>
</feature>
<sequence>MWKSLLRRYYKTKFLSLALVYITCGIAVLSLLSAADFPVWLLFTTLFLTGLLMEVRSRHPIRRWVLNTVGVLFSLYFLTGIRWENIIKPLSHTVLLLIAIKSLEEKKPRDMYQILLLGLLGVALSTLYNIGPLFLLIFLLFLFLSLSSLVAVNLYREMGDAELTQEDLLEYAKVSLFFGIGVFLLSVPFFVLLPRSPTPLLDLWGRREGLRTGLANSVELNKVGIIQQDNSVILRAYGLPKGMKDLYWRVQVFDTYRNGTWTRSPYTPVYPLRNAPGIPYTVVLEPTYDSYLPVLDYPVGPIRIEGTAYSVRLEKGTVLRLSAPITKPIKYTISYSPVMWPQDPPQPYTEVPEDIPPGIKELARRLAKDTKTDMEKVKRVVDYFSKGFSYSLKLESYEGDPLEYFLFVSKKGNCEFYASATALLLRLMGVPARVVGGFRGAVWNEIGNYYIVTNAMAHVWVEAYVDGRWVRVDTTPPALPPNIPEVYKFMDAIVSFWYNNVVGFSSEKQRELWVNFVRKGTNWESWKAFLTKASLLMAFLLLLYFGLRLYTHHSPTPEKLYRDLCRILGVEGYLPEEVIRLYKDTELYPYVEYVVRLYQRYKYSPYRIYESELREAKRALLNIRTRKKSKG</sequence>
<feature type="transmembrane region" description="Helical" evidence="1">
    <location>
        <begin position="175"/>
        <end position="193"/>
    </location>
</feature>
<accession>D3SQA0</accession>
<dbReference type="Pfam" id="PF01841">
    <property type="entry name" value="Transglut_core"/>
    <property type="match status" value="1"/>
</dbReference>
<evidence type="ECO:0000313" key="4">
    <source>
        <dbReference type="Proteomes" id="UP000002043"/>
    </source>
</evidence>